<keyword evidence="1" id="KW-1133">Transmembrane helix</keyword>
<accession>A0A7J6WRB1</accession>
<feature type="transmembrane region" description="Helical" evidence="1">
    <location>
        <begin position="31"/>
        <end position="49"/>
    </location>
</feature>
<feature type="non-terminal residue" evidence="2">
    <location>
        <position position="1"/>
    </location>
</feature>
<dbReference type="AlphaFoldDB" id="A0A7J6WRB1"/>
<keyword evidence="1" id="KW-0812">Transmembrane</keyword>
<evidence type="ECO:0000313" key="2">
    <source>
        <dbReference type="EMBL" id="KAF5199493.1"/>
    </source>
</evidence>
<protein>
    <submittedName>
        <fullName evidence="2">Uncharacterized protein</fullName>
    </submittedName>
</protein>
<keyword evidence="1" id="KW-0472">Membrane</keyword>
<dbReference type="Proteomes" id="UP000554482">
    <property type="component" value="Unassembled WGS sequence"/>
</dbReference>
<evidence type="ECO:0000256" key="1">
    <source>
        <dbReference type="SAM" id="Phobius"/>
    </source>
</evidence>
<gene>
    <name evidence="2" type="ORF">FRX31_010920</name>
</gene>
<dbReference type="EMBL" id="JABWDY010011884">
    <property type="protein sequence ID" value="KAF5199493.1"/>
    <property type="molecule type" value="Genomic_DNA"/>
</dbReference>
<reference evidence="2 3" key="1">
    <citation type="submission" date="2020-06" db="EMBL/GenBank/DDBJ databases">
        <title>Transcriptomic and genomic resources for Thalictrum thalictroides and T. hernandezii: Facilitating candidate gene discovery in an emerging model plant lineage.</title>
        <authorList>
            <person name="Arias T."/>
            <person name="Riano-Pachon D.M."/>
            <person name="Di Stilio V.S."/>
        </authorList>
    </citation>
    <scope>NUCLEOTIDE SEQUENCE [LARGE SCALE GENOMIC DNA]</scope>
    <source>
        <strain evidence="3">cv. WT478/WT964</strain>
        <tissue evidence="2">Leaves</tissue>
    </source>
</reference>
<keyword evidence="3" id="KW-1185">Reference proteome</keyword>
<name>A0A7J6WRB1_THATH</name>
<organism evidence="2 3">
    <name type="scientific">Thalictrum thalictroides</name>
    <name type="common">Rue-anemone</name>
    <name type="synonym">Anemone thalictroides</name>
    <dbReference type="NCBI Taxonomy" id="46969"/>
    <lineage>
        <taxon>Eukaryota</taxon>
        <taxon>Viridiplantae</taxon>
        <taxon>Streptophyta</taxon>
        <taxon>Embryophyta</taxon>
        <taxon>Tracheophyta</taxon>
        <taxon>Spermatophyta</taxon>
        <taxon>Magnoliopsida</taxon>
        <taxon>Ranunculales</taxon>
        <taxon>Ranunculaceae</taxon>
        <taxon>Thalictroideae</taxon>
        <taxon>Thalictrum</taxon>
    </lineage>
</organism>
<evidence type="ECO:0000313" key="3">
    <source>
        <dbReference type="Proteomes" id="UP000554482"/>
    </source>
</evidence>
<sequence length="77" mass="8838">SVIHLEAFLIILRLLSSATFMFMSSLNALTILWSPFLMSATLCWIPVYLSPFWTMTNLTWVHDRLNYSDGCGPRNLV</sequence>
<proteinExistence type="predicted"/>
<comment type="caution">
    <text evidence="2">The sequence shown here is derived from an EMBL/GenBank/DDBJ whole genome shotgun (WGS) entry which is preliminary data.</text>
</comment>
<feature type="transmembrane region" description="Helical" evidence="1">
    <location>
        <begin position="7"/>
        <end position="25"/>
    </location>
</feature>